<protein>
    <recommendedName>
        <fullName evidence="11">Arginine transport ATP-binding protein ArtP</fullName>
        <ecNumber evidence="10">7.4.2.1</ecNumber>
    </recommendedName>
</protein>
<dbReference type="SMART" id="SM00382">
    <property type="entry name" value="AAA"/>
    <property type="match status" value="1"/>
</dbReference>
<dbReference type="CDD" id="cd03262">
    <property type="entry name" value="ABC_HisP_GlnQ"/>
    <property type="match status" value="1"/>
</dbReference>
<evidence type="ECO:0000313" key="15">
    <source>
        <dbReference type="EMBL" id="RLP77303.1"/>
    </source>
</evidence>
<comment type="catalytic activity">
    <reaction evidence="13">
        <text>L-arginine(out) + ATP + H2O = L-arginine(in) + ADP + phosphate + H(+)</text>
        <dbReference type="Rhea" id="RHEA:29879"/>
        <dbReference type="ChEBI" id="CHEBI:15377"/>
        <dbReference type="ChEBI" id="CHEBI:15378"/>
        <dbReference type="ChEBI" id="CHEBI:30616"/>
        <dbReference type="ChEBI" id="CHEBI:32682"/>
        <dbReference type="ChEBI" id="CHEBI:43474"/>
        <dbReference type="ChEBI" id="CHEBI:456216"/>
        <dbReference type="EC" id="7.4.2.1"/>
    </reaction>
    <physiologicalReaction direction="left-to-right" evidence="13">
        <dbReference type="Rhea" id="RHEA:29880"/>
    </physiologicalReaction>
</comment>
<dbReference type="InterPro" id="IPR027417">
    <property type="entry name" value="P-loop_NTPase"/>
</dbReference>
<dbReference type="GO" id="GO:0005886">
    <property type="term" value="C:plasma membrane"/>
    <property type="evidence" value="ECO:0007669"/>
    <property type="project" value="UniProtKB-SubCell"/>
</dbReference>
<dbReference type="GO" id="GO:0015426">
    <property type="term" value="F:ATPase-coupled polar amino acid-transporter activity"/>
    <property type="evidence" value="ECO:0007669"/>
    <property type="project" value="UniProtKB-EC"/>
</dbReference>
<dbReference type="GO" id="GO:0016887">
    <property type="term" value="F:ATP hydrolysis activity"/>
    <property type="evidence" value="ECO:0007669"/>
    <property type="project" value="InterPro"/>
</dbReference>
<organism evidence="15 16">
    <name type="scientific">Mycetocola tolaasinivorans</name>
    <dbReference type="NCBI Taxonomy" id="76635"/>
    <lineage>
        <taxon>Bacteria</taxon>
        <taxon>Bacillati</taxon>
        <taxon>Actinomycetota</taxon>
        <taxon>Actinomycetes</taxon>
        <taxon>Micrococcales</taxon>
        <taxon>Microbacteriaceae</taxon>
        <taxon>Mycetocola</taxon>
    </lineage>
</organism>
<evidence type="ECO:0000256" key="6">
    <source>
        <dbReference type="ARBA" id="ARBA00022840"/>
    </source>
</evidence>
<evidence type="ECO:0000256" key="11">
    <source>
        <dbReference type="ARBA" id="ARBA00040096"/>
    </source>
</evidence>
<evidence type="ECO:0000259" key="14">
    <source>
        <dbReference type="PROSITE" id="PS50893"/>
    </source>
</evidence>
<dbReference type="EMBL" id="RCUX01000002">
    <property type="protein sequence ID" value="RLP77303.1"/>
    <property type="molecule type" value="Genomic_DNA"/>
</dbReference>
<dbReference type="Gene3D" id="3.40.50.300">
    <property type="entry name" value="P-loop containing nucleotide triphosphate hydrolases"/>
    <property type="match status" value="1"/>
</dbReference>
<comment type="caution">
    <text evidence="15">The sequence shown here is derived from an EMBL/GenBank/DDBJ whole genome shotgun (WGS) entry which is preliminary data.</text>
</comment>
<evidence type="ECO:0000256" key="3">
    <source>
        <dbReference type="ARBA" id="ARBA00022475"/>
    </source>
</evidence>
<sequence length="249" mass="27346">MLTIANLQKHYGTTHVLRDVSLHIARGEVVTVIGPSGAGKSSLLRCLNLLEVPSSGEIMLEGTRVDYRRNRHGALTLRNRFGLTGYRSRLGMVFQQFNLWPHHTVLENITEGPRVVQRVSRAEADRRGRELLATVGLADKADVYPGSLSGGQQQRVAICRALAMEPAVLLFDEPTSALDPELVGEVLDIMTTLAATGTTMVVVTHEMSFAREVSDRVVFMEAGEIRVSGTPEEVFAHERVRAFASALSR</sequence>
<dbReference type="EC" id="7.4.2.1" evidence="10"/>
<dbReference type="SUPFAM" id="SSF52540">
    <property type="entry name" value="P-loop containing nucleoside triphosphate hydrolases"/>
    <property type="match status" value="1"/>
</dbReference>
<gene>
    <name evidence="15" type="ORF">D9V32_02285</name>
</gene>
<dbReference type="InterPro" id="IPR017871">
    <property type="entry name" value="ABC_transporter-like_CS"/>
</dbReference>
<dbReference type="InterPro" id="IPR003593">
    <property type="entry name" value="AAA+_ATPase"/>
</dbReference>
<evidence type="ECO:0000313" key="16">
    <source>
        <dbReference type="Proteomes" id="UP000272503"/>
    </source>
</evidence>
<reference evidence="15 16" key="1">
    <citation type="submission" date="2018-10" db="EMBL/GenBank/DDBJ databases">
        <authorList>
            <person name="Li J."/>
        </authorList>
    </citation>
    <scope>NUCLEOTIDE SEQUENCE [LARGE SCALE GENOMIC DNA]</scope>
    <source>
        <strain evidence="15 16">IF 016277</strain>
    </source>
</reference>
<dbReference type="Pfam" id="PF00005">
    <property type="entry name" value="ABC_tran"/>
    <property type="match status" value="1"/>
</dbReference>
<evidence type="ECO:0000256" key="13">
    <source>
        <dbReference type="ARBA" id="ARBA00047796"/>
    </source>
</evidence>
<keyword evidence="7" id="KW-1278">Translocase</keyword>
<dbReference type="InterPro" id="IPR003439">
    <property type="entry name" value="ABC_transporter-like_ATP-bd"/>
</dbReference>
<keyword evidence="2" id="KW-0813">Transport</keyword>
<dbReference type="OrthoDB" id="4283894at2"/>
<dbReference type="PROSITE" id="PS50893">
    <property type="entry name" value="ABC_TRANSPORTER_2"/>
    <property type="match status" value="1"/>
</dbReference>
<dbReference type="Proteomes" id="UP000272503">
    <property type="component" value="Unassembled WGS sequence"/>
</dbReference>
<keyword evidence="16" id="KW-1185">Reference proteome</keyword>
<evidence type="ECO:0000256" key="8">
    <source>
        <dbReference type="ARBA" id="ARBA00022970"/>
    </source>
</evidence>
<dbReference type="PANTHER" id="PTHR43166:SF25">
    <property type="entry name" value="ARGININE TRANSPORT ATP-BINDING PROTEIN ARTP"/>
    <property type="match status" value="1"/>
</dbReference>
<name>A0A3L7AAH0_9MICO</name>
<keyword evidence="4" id="KW-0997">Cell inner membrane</keyword>
<feature type="domain" description="ABC transporter" evidence="14">
    <location>
        <begin position="2"/>
        <end position="247"/>
    </location>
</feature>
<proteinExistence type="predicted"/>
<evidence type="ECO:0000256" key="9">
    <source>
        <dbReference type="ARBA" id="ARBA00023136"/>
    </source>
</evidence>
<dbReference type="GO" id="GO:0005524">
    <property type="term" value="F:ATP binding"/>
    <property type="evidence" value="ECO:0007669"/>
    <property type="project" value="UniProtKB-KW"/>
</dbReference>
<comment type="catalytic activity">
    <reaction evidence="12">
        <text>a polar amino acid(out) + ATP + H2O = a polar amino acid(in) + ADP + phosphate + H(+)</text>
        <dbReference type="Rhea" id="RHEA:14673"/>
        <dbReference type="ChEBI" id="CHEBI:15377"/>
        <dbReference type="ChEBI" id="CHEBI:15378"/>
        <dbReference type="ChEBI" id="CHEBI:30616"/>
        <dbReference type="ChEBI" id="CHEBI:43474"/>
        <dbReference type="ChEBI" id="CHEBI:62031"/>
        <dbReference type="ChEBI" id="CHEBI:456216"/>
        <dbReference type="EC" id="7.4.2.1"/>
    </reaction>
    <physiologicalReaction direction="left-to-right" evidence="12">
        <dbReference type="Rhea" id="RHEA:14674"/>
    </physiologicalReaction>
</comment>
<dbReference type="PANTHER" id="PTHR43166">
    <property type="entry name" value="AMINO ACID IMPORT ATP-BINDING PROTEIN"/>
    <property type="match status" value="1"/>
</dbReference>
<dbReference type="RefSeq" id="WP_121647288.1">
    <property type="nucleotide sequence ID" value="NZ_RCUX01000002.1"/>
</dbReference>
<dbReference type="InterPro" id="IPR050086">
    <property type="entry name" value="MetN_ABC_transporter-like"/>
</dbReference>
<keyword evidence="3" id="KW-1003">Cell membrane</keyword>
<dbReference type="InterPro" id="IPR030679">
    <property type="entry name" value="ABC_ATPase_HisP-typ"/>
</dbReference>
<keyword evidence="9" id="KW-0472">Membrane</keyword>
<comment type="subcellular location">
    <subcellularLocation>
        <location evidence="1">Cell inner membrane</location>
    </subcellularLocation>
</comment>
<evidence type="ECO:0000256" key="12">
    <source>
        <dbReference type="ARBA" id="ARBA00047624"/>
    </source>
</evidence>
<dbReference type="AlphaFoldDB" id="A0A3L7AAH0"/>
<evidence type="ECO:0000256" key="4">
    <source>
        <dbReference type="ARBA" id="ARBA00022519"/>
    </source>
</evidence>
<dbReference type="PROSITE" id="PS00211">
    <property type="entry name" value="ABC_TRANSPORTER_1"/>
    <property type="match status" value="1"/>
</dbReference>
<keyword evidence="5" id="KW-0547">Nucleotide-binding</keyword>
<evidence type="ECO:0000256" key="10">
    <source>
        <dbReference type="ARBA" id="ARBA00038850"/>
    </source>
</evidence>
<evidence type="ECO:0000256" key="2">
    <source>
        <dbReference type="ARBA" id="ARBA00022448"/>
    </source>
</evidence>
<accession>A0A3L7AAH0</accession>
<keyword evidence="8" id="KW-0029">Amino-acid transport</keyword>
<dbReference type="PIRSF" id="PIRSF039085">
    <property type="entry name" value="ABC_ATPase_HisP"/>
    <property type="match status" value="1"/>
</dbReference>
<evidence type="ECO:0000256" key="5">
    <source>
        <dbReference type="ARBA" id="ARBA00022741"/>
    </source>
</evidence>
<evidence type="ECO:0000256" key="1">
    <source>
        <dbReference type="ARBA" id="ARBA00004533"/>
    </source>
</evidence>
<evidence type="ECO:0000256" key="7">
    <source>
        <dbReference type="ARBA" id="ARBA00022967"/>
    </source>
</evidence>
<keyword evidence="6 15" id="KW-0067">ATP-binding</keyword>